<gene>
    <name evidence="1" type="ORF">P353_27430</name>
</gene>
<evidence type="ECO:0000313" key="2">
    <source>
        <dbReference type="Proteomes" id="UP000029553"/>
    </source>
</evidence>
<evidence type="ECO:0000313" key="1">
    <source>
        <dbReference type="EMBL" id="KGH24254.1"/>
    </source>
</evidence>
<name>A0A096F2Q8_COMTE</name>
<proteinExistence type="predicted"/>
<dbReference type="EMBL" id="AWOR01000099">
    <property type="protein sequence ID" value="KGH24254.1"/>
    <property type="molecule type" value="Genomic_DNA"/>
</dbReference>
<comment type="caution">
    <text evidence="1">The sequence shown here is derived from an EMBL/GenBank/DDBJ whole genome shotgun (WGS) entry which is preliminary data.</text>
</comment>
<dbReference type="RefSeq" id="WP_034376158.1">
    <property type="nucleotide sequence ID" value="NZ_AWOR01000099.1"/>
</dbReference>
<protein>
    <submittedName>
        <fullName evidence="1">Uncharacterized protein</fullName>
    </submittedName>
</protein>
<dbReference type="Proteomes" id="UP000029553">
    <property type="component" value="Unassembled WGS sequence"/>
</dbReference>
<feature type="non-terminal residue" evidence="1">
    <location>
        <position position="1"/>
    </location>
</feature>
<organism evidence="1 2">
    <name type="scientific">Comamonas testosteroni</name>
    <name type="common">Pseudomonas testosteroni</name>
    <dbReference type="NCBI Taxonomy" id="285"/>
    <lineage>
        <taxon>Bacteria</taxon>
        <taxon>Pseudomonadati</taxon>
        <taxon>Pseudomonadota</taxon>
        <taxon>Betaproteobacteria</taxon>
        <taxon>Burkholderiales</taxon>
        <taxon>Comamonadaceae</taxon>
        <taxon>Comamonas</taxon>
    </lineage>
</organism>
<accession>A0A096F2Q8</accession>
<reference evidence="1 2" key="1">
    <citation type="submission" date="2013-09" db="EMBL/GenBank/DDBJ databases">
        <title>High correlation between genotypes and phenotypes of environmental bacteria Comamonas testosteroni strains.</title>
        <authorList>
            <person name="Liu L."/>
            <person name="Zhu W."/>
            <person name="Xia X."/>
            <person name="Xu B."/>
            <person name="Luo M."/>
            <person name="Wang G."/>
        </authorList>
    </citation>
    <scope>NUCLEOTIDE SEQUENCE [LARGE SCALE GENOMIC DNA]</scope>
    <source>
        <strain evidence="1 2">JL40</strain>
    </source>
</reference>
<dbReference type="AlphaFoldDB" id="A0A096F2Q8"/>
<sequence length="109" mass="11997">ADAERWNDEEEAADALHQTAAVQAPDIVARQFAKVVKPGDWFDKYTFAGGMSADELLYQAMEASDDATQAAFAELMVSPAAQPLREAIANHFAKLHAFAIYTDHQEDLQ</sequence>